<dbReference type="EMBL" id="KJ173786">
    <property type="protein sequence ID" value="AHL18576.1"/>
    <property type="molecule type" value="Genomic_DNA"/>
</dbReference>
<protein>
    <submittedName>
        <fullName evidence="1">Uncharacterized protein</fullName>
    </submittedName>
</protein>
<name>W8PFB9_9CAUD</name>
<keyword evidence="2" id="KW-1185">Reference proteome</keyword>
<dbReference type="GeneID" id="18938417"/>
<dbReference type="Proteomes" id="UP000019700">
    <property type="component" value="Genome"/>
</dbReference>
<sequence length="47" mass="5314">MGKRIYLTDAQVAIVGAALDKWKAWAWEDMTDAEIEDLALLDTKLYA</sequence>
<dbReference type="RefSeq" id="YP_009021551.1">
    <property type="nucleotide sequence ID" value="NC_023859.1"/>
</dbReference>
<reference evidence="1 2" key="1">
    <citation type="journal article" date="2014" name="Arch. Virol.">
        <title>Complete genome sequence of a novel phage, vB_MoxS-ISF9, infecting methylotrophic Microbacterium: first report of a virulent Microbacterium phage.</title>
        <authorList>
            <person name="Zamani I."/>
            <person name="Bouzari M."/>
            <person name="Emtiazi G."/>
            <person name="Ghasemi S.M."/>
            <person name="Chang H.I."/>
        </authorList>
    </citation>
    <scope>NUCLEOTIDE SEQUENCE [LARGE SCALE GENOMIC DNA]</scope>
</reference>
<proteinExistence type="predicted"/>
<evidence type="ECO:0000313" key="2">
    <source>
        <dbReference type="Proteomes" id="UP000019700"/>
    </source>
</evidence>
<organism evidence="1 2">
    <name type="scientific">Microbacterium phage vB_MoxS-ISF9</name>
    <dbReference type="NCBI Taxonomy" id="1458670"/>
    <lineage>
        <taxon>Viruses</taxon>
        <taxon>Duplodnaviria</taxon>
        <taxon>Heunggongvirae</taxon>
        <taxon>Uroviricota</taxon>
        <taxon>Caudoviricetes</taxon>
        <taxon>Farahnazvirus</taxon>
        <taxon>Farahnazvirus ISF9</taxon>
    </lineage>
</organism>
<dbReference type="KEGG" id="vg:18938417"/>
<evidence type="ECO:0000313" key="1">
    <source>
        <dbReference type="EMBL" id="AHL18576.1"/>
    </source>
</evidence>
<gene>
    <name evidence="1" type="ORF">ISF9_106</name>
</gene>
<accession>W8PFB9</accession>